<protein>
    <submittedName>
        <fullName evidence="2">Uncharacterized protein</fullName>
    </submittedName>
</protein>
<proteinExistence type="predicted"/>
<accession>K0RHY0</accession>
<evidence type="ECO:0000256" key="1">
    <source>
        <dbReference type="SAM" id="MobiDB-lite"/>
    </source>
</evidence>
<evidence type="ECO:0000313" key="3">
    <source>
        <dbReference type="Proteomes" id="UP000266841"/>
    </source>
</evidence>
<comment type="caution">
    <text evidence="2">The sequence shown here is derived from an EMBL/GenBank/DDBJ whole genome shotgun (WGS) entry which is preliminary data.</text>
</comment>
<dbReference type="Proteomes" id="UP000266841">
    <property type="component" value="Unassembled WGS sequence"/>
</dbReference>
<sequence>MPAPRPRPGDNKNHVPILLKEGSRTGYAGFEVLQVFKNPEWIKNTTYAEMQNPRNDLDLAGELRKHDMNKSIRSPMIPGRAHTTMELMMASHITRRTRRAARRQILHHGLPPVVTRVTVELPHEAVPRPRVPADEVPAHLSVAVHVDDALGAADVLAAVPNGLREVRVPVPPPVLLVVGEPLDDLVGLRSNAPAARAAVLRQILPLVGRVVADAVLLASGEEFVGVRLCVGLEPLAPLEAIVRPGLPPQEGVVRGAEGVPLAVPLAGPAGIAPRVPILPAEVVGVPPLAVPLGHFPDPDLVEPLTVLAAYAVEVGDFEGVAARWEALLLGLLAVGRYVGGHGEAGGASVLREADGGLTAELVNLDDDLDAVAPRVGPGDGAGGARVRDAVHGRPGHLTPVLAALSGVDVERPGRRGGVGAALRDLHAAARLCDGELHLHVFPVRLVVDEAGVLVELAIDVGLHIAAAVAAGGAAHAVAHLVREAELVVARSEAHGADVALRAAVVGALGRPGGHELVAAALDLEQPPLELPAVAVRHDVELHQALLARALPVPPVVLVQALAVQRAVRDLWVRDLFPIGAAAIDKRLGGVRTRRWQSSSPSERSRRAPEEPG</sequence>
<reference evidence="2 3" key="1">
    <citation type="journal article" date="2012" name="Genome Biol.">
        <title>Genome and low-iron response of an oceanic diatom adapted to chronic iron limitation.</title>
        <authorList>
            <person name="Lommer M."/>
            <person name="Specht M."/>
            <person name="Roy A.S."/>
            <person name="Kraemer L."/>
            <person name="Andreson R."/>
            <person name="Gutowska M.A."/>
            <person name="Wolf J."/>
            <person name="Bergner S.V."/>
            <person name="Schilhabel M.B."/>
            <person name="Klostermeier U.C."/>
            <person name="Beiko R.G."/>
            <person name="Rosenstiel P."/>
            <person name="Hippler M."/>
            <person name="Laroche J."/>
        </authorList>
    </citation>
    <scope>NUCLEOTIDE SEQUENCE [LARGE SCALE GENOMIC DNA]</scope>
    <source>
        <strain evidence="2 3">CCMP1005</strain>
    </source>
</reference>
<feature type="region of interest" description="Disordered" evidence="1">
    <location>
        <begin position="592"/>
        <end position="612"/>
    </location>
</feature>
<keyword evidence="3" id="KW-1185">Reference proteome</keyword>
<evidence type="ECO:0000313" key="2">
    <source>
        <dbReference type="EMBL" id="EJK52855.1"/>
    </source>
</evidence>
<dbReference type="AlphaFoldDB" id="K0RHY0"/>
<dbReference type="EMBL" id="AGNL01039142">
    <property type="protein sequence ID" value="EJK52855.1"/>
    <property type="molecule type" value="Genomic_DNA"/>
</dbReference>
<organism evidence="2 3">
    <name type="scientific">Thalassiosira oceanica</name>
    <name type="common">Marine diatom</name>
    <dbReference type="NCBI Taxonomy" id="159749"/>
    <lineage>
        <taxon>Eukaryota</taxon>
        <taxon>Sar</taxon>
        <taxon>Stramenopiles</taxon>
        <taxon>Ochrophyta</taxon>
        <taxon>Bacillariophyta</taxon>
        <taxon>Coscinodiscophyceae</taxon>
        <taxon>Thalassiosirophycidae</taxon>
        <taxon>Thalassiosirales</taxon>
        <taxon>Thalassiosiraceae</taxon>
        <taxon>Thalassiosira</taxon>
    </lineage>
</organism>
<gene>
    <name evidence="2" type="ORF">THAOC_27833</name>
</gene>
<feature type="compositionally biased region" description="Basic and acidic residues" evidence="1">
    <location>
        <begin position="602"/>
        <end position="612"/>
    </location>
</feature>
<name>K0RHY0_THAOC</name>